<sequence length="91" mass="10021">MNTRIDITPDWHLAARGGYFRGDMRGDAMFIPGSAGGIPRLIPGMPQRRQRFSETGAGLLVGPCFFVPKASVSRVHDPMETTDRSVQEFLA</sequence>
<evidence type="ECO:0000313" key="1">
    <source>
        <dbReference type="EMBL" id="MEJ1249820.1"/>
    </source>
</evidence>
<proteinExistence type="predicted"/>
<dbReference type="AlphaFoldDB" id="A0AAW9R235"/>
<gene>
    <name evidence="1" type="ORF">WB794_09075</name>
</gene>
<comment type="caution">
    <text evidence="1">The sequence shown here is derived from an EMBL/GenBank/DDBJ whole genome shotgun (WGS) entry which is preliminary data.</text>
</comment>
<protein>
    <submittedName>
        <fullName evidence="1">Uncharacterized protein</fullName>
    </submittedName>
</protein>
<name>A0AAW9R235_9GAMM</name>
<keyword evidence="2" id="KW-1185">Reference proteome</keyword>
<dbReference type="RefSeq" id="WP_337335539.1">
    <property type="nucleotide sequence ID" value="NZ_JBBDHC010000012.1"/>
</dbReference>
<dbReference type="Proteomes" id="UP001364472">
    <property type="component" value="Unassembled WGS sequence"/>
</dbReference>
<reference evidence="1 2" key="1">
    <citation type="journal article" date="2016" name="Antonie Van Leeuwenhoek">
        <title>Denitratimonas tolerans gen. nov., sp. nov., a denitrifying bacterium isolated from a bioreactor for tannery wastewater treatment.</title>
        <authorList>
            <person name="Han S.I."/>
            <person name="Kim J.O."/>
            <person name="Lee Y.R."/>
            <person name="Ekpeghere K.I."/>
            <person name="Koh S.C."/>
            <person name="Whang K.S."/>
        </authorList>
    </citation>
    <scope>NUCLEOTIDE SEQUENCE [LARGE SCALE GENOMIC DNA]</scope>
    <source>
        <strain evidence="1 2">KACC 17565</strain>
    </source>
</reference>
<evidence type="ECO:0000313" key="2">
    <source>
        <dbReference type="Proteomes" id="UP001364472"/>
    </source>
</evidence>
<dbReference type="EMBL" id="JBBDHC010000012">
    <property type="protein sequence ID" value="MEJ1249820.1"/>
    <property type="molecule type" value="Genomic_DNA"/>
</dbReference>
<organism evidence="1 2">
    <name type="scientific">Denitratimonas tolerans</name>
    <dbReference type="NCBI Taxonomy" id="1338420"/>
    <lineage>
        <taxon>Bacteria</taxon>
        <taxon>Pseudomonadati</taxon>
        <taxon>Pseudomonadota</taxon>
        <taxon>Gammaproteobacteria</taxon>
        <taxon>Lysobacterales</taxon>
        <taxon>Lysobacteraceae</taxon>
        <taxon>Denitratimonas</taxon>
    </lineage>
</organism>
<accession>A0AAW9R235</accession>